<dbReference type="EMBL" id="JAAEJV010000002">
    <property type="protein sequence ID" value="MBF5058680.1"/>
    <property type="molecule type" value="Genomic_DNA"/>
</dbReference>
<keyword evidence="1" id="KW-0472">Membrane</keyword>
<reference evidence="2 3" key="1">
    <citation type="submission" date="2020-01" db="EMBL/GenBank/DDBJ databases">
        <title>Draft genome sequence of Cand. Neptunochlamydia vexilliferae K9.</title>
        <authorList>
            <person name="Schulz F."/>
            <person name="Koestlbacher S."/>
            <person name="Wascher F."/>
            <person name="Pizzetti I."/>
            <person name="Horn M."/>
        </authorList>
    </citation>
    <scope>NUCLEOTIDE SEQUENCE [LARGE SCALE GENOMIC DNA]</scope>
    <source>
        <strain evidence="2 3">K9</strain>
    </source>
</reference>
<keyword evidence="1" id="KW-0812">Transmembrane</keyword>
<accession>A0ABS0AXI2</accession>
<protein>
    <submittedName>
        <fullName evidence="2">Uncharacterized protein</fullName>
    </submittedName>
</protein>
<evidence type="ECO:0000313" key="3">
    <source>
        <dbReference type="Proteomes" id="UP001194714"/>
    </source>
</evidence>
<dbReference type="RefSeq" id="WP_194846962.1">
    <property type="nucleotide sequence ID" value="NZ_JAAEJV010000002.1"/>
</dbReference>
<proteinExistence type="predicted"/>
<feature type="transmembrane region" description="Helical" evidence="1">
    <location>
        <begin position="54"/>
        <end position="76"/>
    </location>
</feature>
<name>A0ABS0AXI2_9BACT</name>
<evidence type="ECO:0000313" key="2">
    <source>
        <dbReference type="EMBL" id="MBF5058680.1"/>
    </source>
</evidence>
<sequence>MASLHSPTSPCYLGGSWIQGAQGLVTHLCIDAAAATVASIAFLLIRGVEDFSPVLCTAPATAVALDGMHAITHIWLDKTENITLPWALAGFVLFGFVTYLIADVSLNHCQIKLSNKRICQYSAIAFVGIALNNGLIYLSAQGEQNGTD</sequence>
<feature type="transmembrane region" description="Helical" evidence="1">
    <location>
        <begin position="118"/>
        <end position="140"/>
    </location>
</feature>
<keyword evidence="1" id="KW-1133">Transmembrane helix</keyword>
<evidence type="ECO:0000256" key="1">
    <source>
        <dbReference type="SAM" id="Phobius"/>
    </source>
</evidence>
<dbReference type="Proteomes" id="UP001194714">
    <property type="component" value="Unassembled WGS sequence"/>
</dbReference>
<gene>
    <name evidence="2" type="ORF">NEPTK9_000179</name>
</gene>
<comment type="caution">
    <text evidence="2">The sequence shown here is derived from an EMBL/GenBank/DDBJ whole genome shotgun (WGS) entry which is preliminary data.</text>
</comment>
<feature type="transmembrane region" description="Helical" evidence="1">
    <location>
        <begin position="24"/>
        <end position="45"/>
    </location>
</feature>
<feature type="transmembrane region" description="Helical" evidence="1">
    <location>
        <begin position="82"/>
        <end position="106"/>
    </location>
</feature>
<keyword evidence="3" id="KW-1185">Reference proteome</keyword>
<organism evidence="2 3">
    <name type="scientific">Candidatus Neptunichlamydia vexilliferae</name>
    <dbReference type="NCBI Taxonomy" id="1651774"/>
    <lineage>
        <taxon>Bacteria</taxon>
        <taxon>Pseudomonadati</taxon>
        <taxon>Chlamydiota</taxon>
        <taxon>Chlamydiia</taxon>
        <taxon>Parachlamydiales</taxon>
        <taxon>Simkaniaceae</taxon>
        <taxon>Candidatus Neptunichlamydia</taxon>
    </lineage>
</organism>